<feature type="domain" description="Core-binding (CB)" evidence="5">
    <location>
        <begin position="21"/>
        <end position="113"/>
    </location>
</feature>
<dbReference type="InterPro" id="IPR010998">
    <property type="entry name" value="Integrase_recombinase_N"/>
</dbReference>
<dbReference type="CDD" id="cd00799">
    <property type="entry name" value="INT_Cre_C"/>
    <property type="match status" value="1"/>
</dbReference>
<comment type="caution">
    <text evidence="6">The sequence shown here is derived from an EMBL/GenBank/DDBJ whole genome shotgun (WGS) entry which is preliminary data.</text>
</comment>
<evidence type="ECO:0000313" key="6">
    <source>
        <dbReference type="EMBL" id="MCG2624451.1"/>
    </source>
</evidence>
<evidence type="ECO:0000259" key="5">
    <source>
        <dbReference type="PROSITE" id="PS51900"/>
    </source>
</evidence>
<keyword evidence="2" id="KW-0233">DNA recombination</keyword>
<dbReference type="Gene3D" id="1.10.443.10">
    <property type="entry name" value="Intergrase catalytic core"/>
    <property type="match status" value="1"/>
</dbReference>
<dbReference type="PROSITE" id="PS51898">
    <property type="entry name" value="TYR_RECOMBINASE"/>
    <property type="match status" value="1"/>
</dbReference>
<dbReference type="InterPro" id="IPR052925">
    <property type="entry name" value="Phage_Integrase-like_Recomb"/>
</dbReference>
<dbReference type="InterPro" id="IPR011010">
    <property type="entry name" value="DNA_brk_join_enz"/>
</dbReference>
<evidence type="ECO:0000259" key="4">
    <source>
        <dbReference type="PROSITE" id="PS51898"/>
    </source>
</evidence>
<dbReference type="InterPro" id="IPR013762">
    <property type="entry name" value="Integrase-like_cat_sf"/>
</dbReference>
<dbReference type="PROSITE" id="PS51900">
    <property type="entry name" value="CB"/>
    <property type="match status" value="1"/>
</dbReference>
<evidence type="ECO:0000256" key="2">
    <source>
        <dbReference type="ARBA" id="ARBA00023172"/>
    </source>
</evidence>
<sequence>MNEIHIPAPVIPGAGPAPERPGVLTAADAERVRHALDHAISPATRRAYASDWRSFARWCEAKGYRALPAAPETVIAYLAEAAAAVRPDGRHAYATATIARWIAAINGRHAAAGTPPPGADGRVARALRAVRRERAAPQRRMAPLLTDDIKLILRATADSTWPAAVAAHRDAALLLAGFAGAFRRSELSALNVSDVIPARHDGVHLRVRRSKTDQEGEGQVKALPYGHEPLTCAPCALYRWLDLLDAVDGPDGRPGLMRALREAAPAGQHICRRDRPRPERELPLFRSLAGGGAVKPARMSGHAINEMLKRRVQAVGLDPAQYGGHSLRAGFVTQAFRSGADSRSIRRQTGHKGDAILAVYDRENAPLVGNAVTSIGL</sequence>
<gene>
    <name evidence="6" type="ORF">LVY72_21415</name>
</gene>
<dbReference type="EMBL" id="JAKLTQ010000025">
    <property type="protein sequence ID" value="MCG2624451.1"/>
    <property type="molecule type" value="Genomic_DNA"/>
</dbReference>
<protein>
    <submittedName>
        <fullName evidence="6">Site-specific integrase</fullName>
    </submittedName>
</protein>
<dbReference type="Proteomes" id="UP001165368">
    <property type="component" value="Unassembled WGS sequence"/>
</dbReference>
<dbReference type="SUPFAM" id="SSF56349">
    <property type="entry name" value="DNA breaking-rejoining enzymes"/>
    <property type="match status" value="1"/>
</dbReference>
<proteinExistence type="predicted"/>
<keyword evidence="7" id="KW-1185">Reference proteome</keyword>
<feature type="domain" description="Tyr recombinase" evidence="4">
    <location>
        <begin position="139"/>
        <end position="373"/>
    </location>
</feature>
<dbReference type="InterPro" id="IPR002104">
    <property type="entry name" value="Integrase_catalytic"/>
</dbReference>
<evidence type="ECO:0000256" key="3">
    <source>
        <dbReference type="PROSITE-ProRule" id="PRU01248"/>
    </source>
</evidence>
<dbReference type="PANTHER" id="PTHR34605:SF3">
    <property type="entry name" value="P CELL-TYPE AGGLUTINATION PROTEIN MAP4-LIKE-RELATED"/>
    <property type="match status" value="1"/>
</dbReference>
<dbReference type="Gene3D" id="1.10.150.130">
    <property type="match status" value="1"/>
</dbReference>
<name>A0ABS9LCQ0_9MICC</name>
<organism evidence="6 7">
    <name type="scientific">Arthrobacter hankyongi</name>
    <dbReference type="NCBI Taxonomy" id="2904801"/>
    <lineage>
        <taxon>Bacteria</taxon>
        <taxon>Bacillati</taxon>
        <taxon>Actinomycetota</taxon>
        <taxon>Actinomycetes</taxon>
        <taxon>Micrococcales</taxon>
        <taxon>Micrococcaceae</taxon>
        <taxon>Arthrobacter</taxon>
    </lineage>
</organism>
<reference evidence="6" key="1">
    <citation type="submission" date="2022-01" db="EMBL/GenBank/DDBJ databases">
        <authorList>
            <person name="Jo J.-H."/>
            <person name="Im W.-T."/>
        </authorList>
    </citation>
    <scope>NUCLEOTIDE SEQUENCE</scope>
    <source>
        <strain evidence="6">I2-34</strain>
    </source>
</reference>
<keyword evidence="1 3" id="KW-0238">DNA-binding</keyword>
<dbReference type="RefSeq" id="WP_237826345.1">
    <property type="nucleotide sequence ID" value="NZ_JAKLTQ010000025.1"/>
</dbReference>
<evidence type="ECO:0000313" key="7">
    <source>
        <dbReference type="Proteomes" id="UP001165368"/>
    </source>
</evidence>
<evidence type="ECO:0000256" key="1">
    <source>
        <dbReference type="ARBA" id="ARBA00023125"/>
    </source>
</evidence>
<dbReference type="InterPro" id="IPR044068">
    <property type="entry name" value="CB"/>
</dbReference>
<dbReference type="PANTHER" id="PTHR34605">
    <property type="entry name" value="PHAGE_INTEGRASE DOMAIN-CONTAINING PROTEIN"/>
    <property type="match status" value="1"/>
</dbReference>
<dbReference type="SUPFAM" id="SSF47823">
    <property type="entry name" value="lambda integrase-like, N-terminal domain"/>
    <property type="match status" value="1"/>
</dbReference>
<accession>A0ABS9LCQ0</accession>